<dbReference type="InterPro" id="IPR016667">
    <property type="entry name" value="Caps_polysacc_synth_CpsB/CapC"/>
</dbReference>
<dbReference type="SUPFAM" id="SSF89550">
    <property type="entry name" value="PHP domain-like"/>
    <property type="match status" value="1"/>
</dbReference>
<dbReference type="AlphaFoldDB" id="A0A1G8EVP1"/>
<dbReference type="PANTHER" id="PTHR39181">
    <property type="entry name" value="TYROSINE-PROTEIN PHOSPHATASE YWQE"/>
    <property type="match status" value="1"/>
</dbReference>
<dbReference type="PANTHER" id="PTHR39181:SF1">
    <property type="entry name" value="TYROSINE-PROTEIN PHOSPHATASE YWQE"/>
    <property type="match status" value="1"/>
</dbReference>
<dbReference type="Pfam" id="PF19567">
    <property type="entry name" value="CpsB_CapC"/>
    <property type="match status" value="1"/>
</dbReference>
<dbReference type="GO" id="GO:0004725">
    <property type="term" value="F:protein tyrosine phosphatase activity"/>
    <property type="evidence" value="ECO:0007669"/>
    <property type="project" value="UniProtKB-EC"/>
</dbReference>
<name>A0A1G8EVP1_9FIRM</name>
<evidence type="ECO:0000256" key="5">
    <source>
        <dbReference type="ARBA" id="ARBA00051722"/>
    </source>
</evidence>
<dbReference type="PIRSF" id="PIRSF016557">
    <property type="entry name" value="Caps_synth_CpsB"/>
    <property type="match status" value="1"/>
</dbReference>
<dbReference type="InterPro" id="IPR016195">
    <property type="entry name" value="Pol/histidinol_Pase-like"/>
</dbReference>
<accession>A0A1G8EVP1</accession>
<gene>
    <name evidence="6" type="ORF">SAMN05443529_11817</name>
</gene>
<evidence type="ECO:0000256" key="4">
    <source>
        <dbReference type="ARBA" id="ARBA00022912"/>
    </source>
</evidence>
<keyword evidence="7" id="KW-1185">Reference proteome</keyword>
<evidence type="ECO:0000256" key="3">
    <source>
        <dbReference type="ARBA" id="ARBA00022801"/>
    </source>
</evidence>
<proteinExistence type="inferred from homology"/>
<dbReference type="OrthoDB" id="9788539at2"/>
<protein>
    <recommendedName>
        <fullName evidence="2">protein-tyrosine-phosphatase</fullName>
        <ecNumber evidence="2">3.1.3.48</ecNumber>
    </recommendedName>
</protein>
<dbReference type="Gene3D" id="3.20.20.140">
    <property type="entry name" value="Metal-dependent hydrolases"/>
    <property type="match status" value="1"/>
</dbReference>
<dbReference type="GO" id="GO:0030145">
    <property type="term" value="F:manganese ion binding"/>
    <property type="evidence" value="ECO:0007669"/>
    <property type="project" value="InterPro"/>
</dbReference>
<sequence>MIDIHNHILPGLDDGAKTMAHSLGIIHQLFYSGFKTLIATPHVIEGRGFLSPEEILAAVEELRKHVAEEEIPVEILPGAENYIFPDLGKWAREGKLMTLGNTGKYLLLELPMLEIPQYTEQVFFDLQVQGLTPVLAHPERNKGLIDRPEYLVDWANKGVLFQMNLRSLSGRYGSQAEELAERMLRSDLIHFIGSDAHRPSQEDGVYLMGLRRGKEVAEEEGFREITVENPQAILTGEGLVGEREYFLQQPNKKKKRRFWDLFRG</sequence>
<organism evidence="6 7">
    <name type="scientific">Desulfosporosinus hippei DSM 8344</name>
    <dbReference type="NCBI Taxonomy" id="1121419"/>
    <lineage>
        <taxon>Bacteria</taxon>
        <taxon>Bacillati</taxon>
        <taxon>Bacillota</taxon>
        <taxon>Clostridia</taxon>
        <taxon>Eubacteriales</taxon>
        <taxon>Desulfitobacteriaceae</taxon>
        <taxon>Desulfosporosinus</taxon>
    </lineage>
</organism>
<dbReference type="Proteomes" id="UP000198656">
    <property type="component" value="Unassembled WGS sequence"/>
</dbReference>
<keyword evidence="4" id="KW-0904">Protein phosphatase</keyword>
<keyword evidence="3" id="KW-0378">Hydrolase</keyword>
<evidence type="ECO:0000313" key="6">
    <source>
        <dbReference type="EMBL" id="SDH73983.1"/>
    </source>
</evidence>
<dbReference type="STRING" id="1121419.SAMN05443529_11817"/>
<dbReference type="EC" id="3.1.3.48" evidence="2"/>
<comment type="catalytic activity">
    <reaction evidence="5">
        <text>O-phospho-L-tyrosyl-[protein] + H2O = L-tyrosyl-[protein] + phosphate</text>
        <dbReference type="Rhea" id="RHEA:10684"/>
        <dbReference type="Rhea" id="RHEA-COMP:10136"/>
        <dbReference type="Rhea" id="RHEA-COMP:20101"/>
        <dbReference type="ChEBI" id="CHEBI:15377"/>
        <dbReference type="ChEBI" id="CHEBI:43474"/>
        <dbReference type="ChEBI" id="CHEBI:46858"/>
        <dbReference type="ChEBI" id="CHEBI:61978"/>
        <dbReference type="EC" id="3.1.3.48"/>
    </reaction>
</comment>
<dbReference type="RefSeq" id="WP_092334496.1">
    <property type="nucleotide sequence ID" value="NZ_FNCP01000018.1"/>
</dbReference>
<dbReference type="EMBL" id="FNCP01000018">
    <property type="protein sequence ID" value="SDH73983.1"/>
    <property type="molecule type" value="Genomic_DNA"/>
</dbReference>
<evidence type="ECO:0000256" key="1">
    <source>
        <dbReference type="ARBA" id="ARBA00005750"/>
    </source>
</evidence>
<reference evidence="7" key="1">
    <citation type="submission" date="2016-10" db="EMBL/GenBank/DDBJ databases">
        <authorList>
            <person name="Varghese N."/>
            <person name="Submissions S."/>
        </authorList>
    </citation>
    <scope>NUCLEOTIDE SEQUENCE [LARGE SCALE GENOMIC DNA]</scope>
    <source>
        <strain evidence="7">DSM 8344</strain>
    </source>
</reference>
<comment type="similarity">
    <text evidence="1">Belongs to the metallo-dependent hydrolases superfamily. CpsB/CapC family.</text>
</comment>
<evidence type="ECO:0000256" key="2">
    <source>
        <dbReference type="ARBA" id="ARBA00013064"/>
    </source>
</evidence>
<evidence type="ECO:0000313" key="7">
    <source>
        <dbReference type="Proteomes" id="UP000198656"/>
    </source>
</evidence>